<keyword evidence="5" id="KW-0378">Hydrolase</keyword>
<name>A0AAJ7NEG9_9HYME</name>
<dbReference type="InterPro" id="IPR022700">
    <property type="entry name" value="CLIP"/>
</dbReference>
<evidence type="ECO:0000313" key="8">
    <source>
        <dbReference type="Proteomes" id="UP000694925"/>
    </source>
</evidence>
<evidence type="ECO:0000256" key="4">
    <source>
        <dbReference type="ARBA" id="ARBA00024195"/>
    </source>
</evidence>
<dbReference type="PROSITE" id="PS50240">
    <property type="entry name" value="TRYPSIN_DOM"/>
    <property type="match status" value="1"/>
</dbReference>
<protein>
    <submittedName>
        <fullName evidence="9">Serine protease snake-like isoform X1</fullName>
    </submittedName>
</protein>
<dbReference type="Pfam" id="PF00089">
    <property type="entry name" value="Trypsin"/>
    <property type="match status" value="1"/>
</dbReference>
<feature type="domain" description="Peptidase S1" evidence="7">
    <location>
        <begin position="155"/>
        <end position="407"/>
    </location>
</feature>
<dbReference type="GeneID" id="108631209"/>
<dbReference type="InterPro" id="IPR018114">
    <property type="entry name" value="TRYPSIN_HIS"/>
</dbReference>
<dbReference type="FunFam" id="2.40.10.10:FF:000028">
    <property type="entry name" value="Serine protease easter"/>
    <property type="match status" value="1"/>
</dbReference>
<dbReference type="GO" id="GO:0004252">
    <property type="term" value="F:serine-type endopeptidase activity"/>
    <property type="evidence" value="ECO:0007669"/>
    <property type="project" value="InterPro"/>
</dbReference>
<comment type="similarity">
    <text evidence="4">Belongs to the peptidase S1 family. CLIP subfamily.</text>
</comment>
<dbReference type="PRINTS" id="PR00722">
    <property type="entry name" value="CHYMOTRYPSIN"/>
</dbReference>
<evidence type="ECO:0000256" key="1">
    <source>
        <dbReference type="ARBA" id="ARBA00022729"/>
    </source>
</evidence>
<keyword evidence="8" id="KW-1185">Reference proteome</keyword>
<feature type="signal peptide" evidence="6">
    <location>
        <begin position="1"/>
        <end position="26"/>
    </location>
</feature>
<dbReference type="AlphaFoldDB" id="A0AAJ7NEG9"/>
<dbReference type="SMART" id="SM00680">
    <property type="entry name" value="CLIP"/>
    <property type="match status" value="1"/>
</dbReference>
<reference evidence="9" key="1">
    <citation type="submission" date="2025-08" db="UniProtKB">
        <authorList>
            <consortium name="RefSeq"/>
        </authorList>
    </citation>
    <scope>IDENTIFICATION</scope>
    <source>
        <tissue evidence="9">Whole body</tissue>
    </source>
</reference>
<dbReference type="PANTHER" id="PTHR24260">
    <property type="match status" value="1"/>
</dbReference>
<dbReference type="Proteomes" id="UP000694925">
    <property type="component" value="Unplaced"/>
</dbReference>
<dbReference type="SMART" id="SM00020">
    <property type="entry name" value="Tryp_SPc"/>
    <property type="match status" value="1"/>
</dbReference>
<dbReference type="KEGG" id="ccal:108631209"/>
<dbReference type="InterPro" id="IPR043504">
    <property type="entry name" value="Peptidase_S1_PA_chymotrypsin"/>
</dbReference>
<feature type="chain" id="PRO_5042536438" evidence="6">
    <location>
        <begin position="27"/>
        <end position="410"/>
    </location>
</feature>
<dbReference type="InterPro" id="IPR009003">
    <property type="entry name" value="Peptidase_S1_PA"/>
</dbReference>
<accession>A0AAJ7NEG9</accession>
<gene>
    <name evidence="9" type="primary">LOC108631209</name>
</gene>
<evidence type="ECO:0000256" key="3">
    <source>
        <dbReference type="ARBA" id="ARBA00023180"/>
    </source>
</evidence>
<dbReference type="CDD" id="cd00190">
    <property type="entry name" value="Tryp_SPc"/>
    <property type="match status" value="1"/>
</dbReference>
<dbReference type="Gene3D" id="2.40.10.10">
    <property type="entry name" value="Trypsin-like serine proteases"/>
    <property type="match status" value="2"/>
</dbReference>
<dbReference type="InterPro" id="IPR051333">
    <property type="entry name" value="CLIP_Serine_Protease"/>
</dbReference>
<organism evidence="8 9">
    <name type="scientific">Ceratina calcarata</name>
    <dbReference type="NCBI Taxonomy" id="156304"/>
    <lineage>
        <taxon>Eukaryota</taxon>
        <taxon>Metazoa</taxon>
        <taxon>Ecdysozoa</taxon>
        <taxon>Arthropoda</taxon>
        <taxon>Hexapoda</taxon>
        <taxon>Insecta</taxon>
        <taxon>Pterygota</taxon>
        <taxon>Neoptera</taxon>
        <taxon>Endopterygota</taxon>
        <taxon>Hymenoptera</taxon>
        <taxon>Apocrita</taxon>
        <taxon>Aculeata</taxon>
        <taxon>Apoidea</taxon>
        <taxon>Anthophila</taxon>
        <taxon>Apidae</taxon>
        <taxon>Ceratina</taxon>
        <taxon>Zadontomerus</taxon>
    </lineage>
</organism>
<dbReference type="RefSeq" id="XP_017890445.1">
    <property type="nucleotide sequence ID" value="XM_018034956.2"/>
</dbReference>
<dbReference type="PANTHER" id="PTHR24260:SF147">
    <property type="entry name" value="EG:BACR7A4.3 PROTEIN-RELATED"/>
    <property type="match status" value="1"/>
</dbReference>
<keyword evidence="5" id="KW-0645">Protease</keyword>
<keyword evidence="3" id="KW-0325">Glycoprotein</keyword>
<evidence type="ECO:0000259" key="7">
    <source>
        <dbReference type="PROSITE" id="PS50240"/>
    </source>
</evidence>
<evidence type="ECO:0000313" key="9">
    <source>
        <dbReference type="RefSeq" id="XP_017890445.1"/>
    </source>
</evidence>
<proteinExistence type="inferred from homology"/>
<dbReference type="InterPro" id="IPR001314">
    <property type="entry name" value="Peptidase_S1A"/>
</dbReference>
<dbReference type="InterPro" id="IPR033116">
    <property type="entry name" value="TRYPSIN_SER"/>
</dbReference>
<keyword evidence="2" id="KW-1015">Disulfide bond</keyword>
<evidence type="ECO:0000256" key="2">
    <source>
        <dbReference type="ARBA" id="ARBA00023157"/>
    </source>
</evidence>
<dbReference type="SUPFAM" id="SSF50494">
    <property type="entry name" value="Trypsin-like serine proteases"/>
    <property type="match status" value="1"/>
</dbReference>
<keyword evidence="1 6" id="KW-0732">Signal</keyword>
<dbReference type="PROSITE" id="PS00134">
    <property type="entry name" value="TRYPSIN_HIS"/>
    <property type="match status" value="1"/>
</dbReference>
<sequence length="410" mass="45699">MMLLSASILSWITFFLLVKHRTFCTAQYEGENQKLFGDRCTVDGSSGVCTRLENCDSVRNELMRGIIPRETCGYDKFHPIICCPNSSGVVTANLTVASMAKPSLTSDLTRRPVGAKAKAKCEEYSKYVPYVTHFYASLNITDTTALCKDTFQAVVIGGSPARQKEFPYMAAIGYGNLENGTIHWECGGTLISERFVVTAAHCLFNLNWGEATWIRLGVLDLEKTNKTETYEPQDIRIMELIKHPEYKRPSEYHDIAILRLERSATFNDWVRPTCLPYSLPPTGKAAPTPTAMGWGQVEWGGDRSNYLLKVSVSIKDHDECNATFTGGITDDKLRFGIVDDWQLCAGDFGKDTCQGDSGGPLIFENNDYDCMDTLIGVTSLGKFCGGISPGVYTRIYHYVPWIEDIVWPDP</sequence>
<keyword evidence="5" id="KW-0720">Serine protease</keyword>
<dbReference type="GO" id="GO:0006508">
    <property type="term" value="P:proteolysis"/>
    <property type="evidence" value="ECO:0007669"/>
    <property type="project" value="UniProtKB-KW"/>
</dbReference>
<dbReference type="PROSITE" id="PS00135">
    <property type="entry name" value="TRYPSIN_SER"/>
    <property type="match status" value="1"/>
</dbReference>
<dbReference type="InterPro" id="IPR001254">
    <property type="entry name" value="Trypsin_dom"/>
</dbReference>
<evidence type="ECO:0000256" key="5">
    <source>
        <dbReference type="RuleBase" id="RU363034"/>
    </source>
</evidence>
<evidence type="ECO:0000256" key="6">
    <source>
        <dbReference type="SAM" id="SignalP"/>
    </source>
</evidence>